<evidence type="ECO:0000256" key="7">
    <source>
        <dbReference type="SAM" id="Phobius"/>
    </source>
</evidence>
<evidence type="ECO:0000313" key="8">
    <source>
        <dbReference type="EMBL" id="NDY96263.1"/>
    </source>
</evidence>
<dbReference type="Proteomes" id="UP000484885">
    <property type="component" value="Unassembled WGS sequence"/>
</dbReference>
<keyword evidence="7" id="KW-1133">Transmembrane helix</keyword>
<keyword evidence="6" id="KW-0479">Metal-binding</keyword>
<reference evidence="8 9" key="1">
    <citation type="submission" date="2020-02" db="EMBL/GenBank/DDBJ databases">
        <authorList>
            <person name="Zhang X.-Y."/>
        </authorList>
    </citation>
    <scope>NUCLEOTIDE SEQUENCE [LARGE SCALE GENOMIC DNA]</scope>
    <source>
        <strain evidence="8 9">C33</strain>
    </source>
</reference>
<dbReference type="AlphaFoldDB" id="A0A845UWN4"/>
<sequence length="791" mass="86883">MRFALRVLGYVIGVCTALFMTGMLYAAFTWWRASTVPLPDYAGEVSVQGLSGAVVVKRDQYAIPYIDAQSEQDAWFALGYAHAQDRLFQMDVVRRAMSGRLSELMGPLTLRVDQLAHIRGFPSKARETLEALPPRERQMVDAYVAGVNAYLSAGDDVRAPEHVLLHAQMEPWTPLDTVFVSFGLSRPFTDGGAMLREQFRKQAPIGDQALDYFQPFRSDTPLHLEASAGPESGSAPFESRSGYSNAWVLSGRLSESGLPLLANDPHMPVQTPGLTYAAHLSWPGREVVGVTAPGAPGFIMGRTNSIAFGVTFATGSVDTADFSILQRDPDDPDRYLTPVGARNYEIETVRIPVRFGDEKEFTVRRSPAGVVFPRTFMRHPIIDDDQDLVVLDRFDVTECECQLAGFLQLARADNAEEVIEAMSVFGGEPVNVLFADTEGDIGYVMPGGIPERTSQVGASVPDNPSARPPFAQLVAYAENPKLINPASGRIISANQAIAGSDYPHYLSDAGRDVNRARRIQELLDARVRHDLDSFQEMQLDTLSPAARDLLPYLRAATPLNEADRPLWEIVSTWDGRYDADTAAPLIFSVWVSELLSAIFADELGPLAAVAQGQIDNVMPLLAALEGDLAGWCDDRTTDGVDESCDALVAESLSRARERLETRWGENPDQWRWGQAMAHDAPHILFRGLPLLGDVFSRSLQMPGGPDSLRAALMPWSDTLDPDPPSSTPFMKMLVDMADPDAARFAFRAGQSGHFRSPHYNDLAQLWMDGQYISVDDPGPDARVLTLRPSVQ</sequence>
<dbReference type="Pfam" id="PF01804">
    <property type="entry name" value="Penicil_amidase"/>
    <property type="match status" value="1"/>
</dbReference>
<dbReference type="PIRSF" id="PIRSF001227">
    <property type="entry name" value="Pen_acylase"/>
    <property type="match status" value="1"/>
</dbReference>
<dbReference type="InterPro" id="IPR043147">
    <property type="entry name" value="Penicillin_amidase_A-knob"/>
</dbReference>
<dbReference type="InterPro" id="IPR002692">
    <property type="entry name" value="S45"/>
</dbReference>
<comment type="caution">
    <text evidence="8">The sequence shown here is derived from an EMBL/GenBank/DDBJ whole genome shotgun (WGS) entry which is preliminary data.</text>
</comment>
<dbReference type="GO" id="GO:0017000">
    <property type="term" value="P:antibiotic biosynthetic process"/>
    <property type="evidence" value="ECO:0007669"/>
    <property type="project" value="InterPro"/>
</dbReference>
<dbReference type="InterPro" id="IPR014395">
    <property type="entry name" value="Pen/GL7ACA/AHL_acylase"/>
</dbReference>
<proteinExistence type="inferred from homology"/>
<keyword evidence="9" id="KW-1185">Reference proteome</keyword>
<feature type="binding site" evidence="6">
    <location>
        <position position="321"/>
    </location>
    <ligand>
        <name>Ca(2+)</name>
        <dbReference type="ChEBI" id="CHEBI:29108"/>
    </ligand>
</feature>
<accession>A0A845UWN4</accession>
<keyword evidence="7" id="KW-0812">Transmembrane</keyword>
<evidence type="ECO:0000256" key="6">
    <source>
        <dbReference type="PIRSR" id="PIRSR001227-2"/>
    </source>
</evidence>
<dbReference type="InterPro" id="IPR029055">
    <property type="entry name" value="Ntn_hydrolases_N"/>
</dbReference>
<name>A0A845UWN4_9GAMM</name>
<comment type="cofactor">
    <cofactor evidence="6">
        <name>Ca(2+)</name>
        <dbReference type="ChEBI" id="CHEBI:29108"/>
    </cofactor>
    <text evidence="6">Binds 1 Ca(2+) ion per dimer.</text>
</comment>
<protein>
    <submittedName>
        <fullName evidence="8">Penicillin acylase family protein</fullName>
    </submittedName>
</protein>
<keyword evidence="2" id="KW-0378">Hydrolase</keyword>
<dbReference type="Gene3D" id="1.10.439.10">
    <property type="entry name" value="Penicillin Amidohydrolase, domain 1"/>
    <property type="match status" value="1"/>
</dbReference>
<comment type="similarity">
    <text evidence="1">Belongs to the peptidase S45 family.</text>
</comment>
<dbReference type="GO" id="GO:0016811">
    <property type="term" value="F:hydrolase activity, acting on carbon-nitrogen (but not peptide) bonds, in linear amides"/>
    <property type="evidence" value="ECO:0007669"/>
    <property type="project" value="InterPro"/>
</dbReference>
<dbReference type="InterPro" id="IPR043146">
    <property type="entry name" value="Penicillin_amidase_N_B-knob"/>
</dbReference>
<dbReference type="EMBL" id="JAAGSC010000041">
    <property type="protein sequence ID" value="NDY96263.1"/>
    <property type="molecule type" value="Genomic_DNA"/>
</dbReference>
<evidence type="ECO:0000256" key="5">
    <source>
        <dbReference type="PIRSR" id="PIRSR001227-1"/>
    </source>
</evidence>
<evidence type="ECO:0000256" key="2">
    <source>
        <dbReference type="ARBA" id="ARBA00022801"/>
    </source>
</evidence>
<evidence type="ECO:0000256" key="4">
    <source>
        <dbReference type="ARBA" id="ARBA00038735"/>
    </source>
</evidence>
<keyword evidence="3" id="KW-0865">Zymogen</keyword>
<dbReference type="PANTHER" id="PTHR34218:SF4">
    <property type="entry name" value="ACYL-HOMOSERINE LACTONE ACYLASE QUIP"/>
    <property type="match status" value="1"/>
</dbReference>
<feature type="transmembrane region" description="Helical" evidence="7">
    <location>
        <begin position="7"/>
        <end position="31"/>
    </location>
</feature>
<dbReference type="PANTHER" id="PTHR34218">
    <property type="entry name" value="PEPTIDASE S45 PENICILLIN AMIDASE"/>
    <property type="match status" value="1"/>
</dbReference>
<feature type="binding site" evidence="6">
    <location>
        <position position="318"/>
    </location>
    <ligand>
        <name>Ca(2+)</name>
        <dbReference type="ChEBI" id="CHEBI:29108"/>
    </ligand>
</feature>
<dbReference type="Gene3D" id="2.30.120.10">
    <property type="match status" value="1"/>
</dbReference>
<keyword evidence="7" id="KW-0472">Membrane</keyword>
<organism evidence="8 9">
    <name type="scientific">Wenzhouxiangella limi</name>
    <dbReference type="NCBI Taxonomy" id="2707351"/>
    <lineage>
        <taxon>Bacteria</taxon>
        <taxon>Pseudomonadati</taxon>
        <taxon>Pseudomonadota</taxon>
        <taxon>Gammaproteobacteria</taxon>
        <taxon>Chromatiales</taxon>
        <taxon>Wenzhouxiangellaceae</taxon>
        <taxon>Wenzhouxiangella</taxon>
    </lineage>
</organism>
<gene>
    <name evidence="8" type="ORF">G3I74_11020</name>
</gene>
<dbReference type="SUPFAM" id="SSF56235">
    <property type="entry name" value="N-terminal nucleophile aminohydrolases (Ntn hydrolases)"/>
    <property type="match status" value="1"/>
</dbReference>
<dbReference type="CDD" id="cd03747">
    <property type="entry name" value="Ntn_PGA_like"/>
    <property type="match status" value="1"/>
</dbReference>
<dbReference type="InterPro" id="IPR023343">
    <property type="entry name" value="Penicillin_amidase_dom1"/>
</dbReference>
<dbReference type="Gene3D" id="1.10.1400.10">
    <property type="match status" value="1"/>
</dbReference>
<evidence type="ECO:0000256" key="3">
    <source>
        <dbReference type="ARBA" id="ARBA00023145"/>
    </source>
</evidence>
<feature type="active site" description="Nucleophile" evidence="5">
    <location>
        <position position="244"/>
    </location>
</feature>
<dbReference type="RefSeq" id="WP_164211628.1">
    <property type="nucleotide sequence ID" value="NZ_JAAGSC010000041.1"/>
</dbReference>
<dbReference type="GO" id="GO:0046872">
    <property type="term" value="F:metal ion binding"/>
    <property type="evidence" value="ECO:0007669"/>
    <property type="project" value="UniProtKB-KW"/>
</dbReference>
<keyword evidence="6" id="KW-0106">Calcium</keyword>
<evidence type="ECO:0000313" key="9">
    <source>
        <dbReference type="Proteomes" id="UP000484885"/>
    </source>
</evidence>
<comment type="subunit">
    <text evidence="4">Heterodimer of an alpha subunit and a beta subunit processed from the same precursor.</text>
</comment>
<dbReference type="Gene3D" id="3.60.20.10">
    <property type="entry name" value="Glutamine Phosphoribosylpyrophosphate, subunit 1, domain 1"/>
    <property type="match status" value="1"/>
</dbReference>
<evidence type="ECO:0000256" key="1">
    <source>
        <dbReference type="ARBA" id="ARBA00006586"/>
    </source>
</evidence>